<evidence type="ECO:0000256" key="4">
    <source>
        <dbReference type="ARBA" id="ARBA00022679"/>
    </source>
</evidence>
<comment type="similarity">
    <text evidence="2 10">Belongs to the CDP-alcohol phosphatidyltransferase class-II family.</text>
</comment>
<feature type="domain" description="PLD phosphodiesterase" evidence="11">
    <location>
        <begin position="191"/>
        <end position="217"/>
    </location>
</feature>
<dbReference type="GO" id="GO:0032049">
    <property type="term" value="P:cardiolipin biosynthetic process"/>
    <property type="evidence" value="ECO:0007669"/>
    <property type="project" value="InterPro"/>
</dbReference>
<dbReference type="GO" id="GO:0005524">
    <property type="term" value="F:ATP binding"/>
    <property type="evidence" value="ECO:0007669"/>
    <property type="project" value="UniProtKB-KW"/>
</dbReference>
<organism evidence="12 13">
    <name type="scientific">Diutina rugosa</name>
    <name type="common">Yeast</name>
    <name type="synonym">Candida rugosa</name>
    <dbReference type="NCBI Taxonomy" id="5481"/>
    <lineage>
        <taxon>Eukaryota</taxon>
        <taxon>Fungi</taxon>
        <taxon>Dikarya</taxon>
        <taxon>Ascomycota</taxon>
        <taxon>Saccharomycotina</taxon>
        <taxon>Pichiomycetes</taxon>
        <taxon>Debaryomycetaceae</taxon>
        <taxon>Diutina</taxon>
    </lineage>
</organism>
<comment type="pathway">
    <text evidence="1 10">Phospholipid metabolism; phosphatidylglycerol biosynthesis; phosphatidylglycerol from CDP-diacylglycerol: step 1/2.</text>
</comment>
<dbReference type="CDD" id="cd09135">
    <property type="entry name" value="PLDc_PGS1_euk_1"/>
    <property type="match status" value="1"/>
</dbReference>
<keyword evidence="3 10" id="KW-0444">Lipid biosynthesis</keyword>
<dbReference type="UniPathway" id="UPA00084">
    <property type="reaction ID" value="UER00503"/>
</dbReference>
<dbReference type="EMBL" id="SWFT01000070">
    <property type="protein sequence ID" value="KAA8903255.1"/>
    <property type="molecule type" value="Genomic_DNA"/>
</dbReference>
<dbReference type="InterPro" id="IPR001736">
    <property type="entry name" value="PLipase_D/transphosphatidylase"/>
</dbReference>
<protein>
    <recommendedName>
        <fullName evidence="10">CDP-diacylglycerol--glycerol-3-phosphate 3-phosphatidyltransferase</fullName>
        <ecNumber evidence="10">2.7.8.5</ecNumber>
    </recommendedName>
</protein>
<keyword evidence="5" id="KW-0677">Repeat</keyword>
<dbReference type="EC" id="2.7.8.5" evidence="10"/>
<dbReference type="GO" id="GO:0008444">
    <property type="term" value="F:CDP-diacylglycerol-glycerol-3-phosphate 3-phosphatidyltransferase activity"/>
    <property type="evidence" value="ECO:0007669"/>
    <property type="project" value="UniProtKB-EC"/>
</dbReference>
<keyword evidence="10" id="KW-0067">ATP-binding</keyword>
<dbReference type="VEuPathDB" id="FungiDB:DIURU_002542"/>
<name>A0A642UQ27_DIURU</name>
<proteinExistence type="inferred from homology"/>
<accession>A0A642UQ27</accession>
<keyword evidence="7 10" id="KW-0594">Phospholipid biosynthesis</keyword>
<evidence type="ECO:0000313" key="12">
    <source>
        <dbReference type="EMBL" id="KAA8903255.1"/>
    </source>
</evidence>
<comment type="function">
    <text evidence="10">Functions in the biosynthesis of the anionic phospholipids phosphatidylglycerol and cardiolipin.</text>
</comment>
<dbReference type="InterPro" id="IPR016270">
    <property type="entry name" value="PGS1"/>
</dbReference>
<dbReference type="OMA" id="HKCLAQC"/>
<sequence>MFRHTLKGHRRSMLLGCFSLKRHRGYATSATAAPTPHPVDHSDAILASTYAGFDPRLISVFAQLDSLAPRFVLSKGDIEILNDPKQFYQVLCEKITSARKRVFLSSLYFGKEETDLVAVLDKALAATEDLQVSILLDGLRGTRESPDPCSASVLAPLVAKYGAHRVDLRLYRTPQLGRYTEKLAPKRLVEGVGLQHMKIYGFDDEVMLSGANLSRDYFVDRQDRYYLFKHSGLSDYYFTLQDAVSKLSYQVVPRRSGASPSFRLDWPTSNKSCEPRLNVERFLIDSQHLLTPLLKQDELKSFDEHTEGGDTIVYPVSQLTPLMAKDNDASTEKPAVLRVLSYMDSPKIHWWFTAGYFNMLPSIQRRLLNGKSSGDVITASPQANSFYQSAGISYYLPQAYLLFAKRFLERIRQAGKQATISVWEWRRGVVNTPGGWSYHAKGIWGTAPNEKEPTLTVVGSSNYTKRAYSCDLETNAVVITKDPELKSAMKHEIDHLMEHAHKMSLDEFEPKPVEVVGADGKPHTKLEVPEHRRIAKGVPVAVKVLSDRL</sequence>
<comment type="subcellular location">
    <subcellularLocation>
        <location evidence="10">Mitochondrion</location>
    </subcellularLocation>
</comment>
<evidence type="ECO:0000256" key="1">
    <source>
        <dbReference type="ARBA" id="ARBA00005042"/>
    </source>
</evidence>
<comment type="catalytic activity">
    <reaction evidence="9 10">
        <text>a CDP-1,2-diacyl-sn-glycerol + sn-glycerol 3-phosphate = a 1,2-diacyl-sn-glycero-3-phospho-(1'-sn-glycero-3'-phosphate) + CMP + H(+)</text>
        <dbReference type="Rhea" id="RHEA:12593"/>
        <dbReference type="ChEBI" id="CHEBI:15378"/>
        <dbReference type="ChEBI" id="CHEBI:57597"/>
        <dbReference type="ChEBI" id="CHEBI:58332"/>
        <dbReference type="ChEBI" id="CHEBI:60110"/>
        <dbReference type="ChEBI" id="CHEBI:60377"/>
        <dbReference type="EC" id="2.7.8.5"/>
    </reaction>
</comment>
<dbReference type="OrthoDB" id="10250191at2759"/>
<dbReference type="GeneID" id="54781193"/>
<dbReference type="PANTHER" id="PTHR12586:SF1">
    <property type="entry name" value="CDP-DIACYLGLYCEROL--GLYCEROL-3-PHOSPHATE 3-PHOSPHATIDYLTRANSFERASE, MITOCHONDRIAL"/>
    <property type="match status" value="1"/>
</dbReference>
<evidence type="ECO:0000256" key="9">
    <source>
        <dbReference type="ARBA" id="ARBA00048586"/>
    </source>
</evidence>
<dbReference type="SMART" id="SM00155">
    <property type="entry name" value="PLDc"/>
    <property type="match status" value="2"/>
</dbReference>
<comment type="caution">
    <text evidence="12">The sequence shown here is derived from an EMBL/GenBank/DDBJ whole genome shotgun (WGS) entry which is preliminary data.</text>
</comment>
<dbReference type="Proteomes" id="UP000449547">
    <property type="component" value="Unassembled WGS sequence"/>
</dbReference>
<dbReference type="Gene3D" id="3.30.870.10">
    <property type="entry name" value="Endonuclease Chain A"/>
    <property type="match status" value="2"/>
</dbReference>
<keyword evidence="10" id="KW-0547">Nucleotide-binding</keyword>
<evidence type="ECO:0000259" key="11">
    <source>
        <dbReference type="PROSITE" id="PS50035"/>
    </source>
</evidence>
<dbReference type="PANTHER" id="PTHR12586">
    <property type="entry name" value="CDP-DIACYLGLYCEROL--SERINE O-PHOSPHATIDYLTRANSFERASE"/>
    <property type="match status" value="1"/>
</dbReference>
<keyword evidence="4 10" id="KW-0808">Transferase</keyword>
<dbReference type="CDD" id="cd09137">
    <property type="entry name" value="PLDc_PGS1_euk_2"/>
    <property type="match status" value="1"/>
</dbReference>
<keyword evidence="8 10" id="KW-1208">Phospholipid metabolism</keyword>
<evidence type="ECO:0000256" key="2">
    <source>
        <dbReference type="ARBA" id="ARBA00010682"/>
    </source>
</evidence>
<dbReference type="GO" id="GO:0005739">
    <property type="term" value="C:mitochondrion"/>
    <property type="evidence" value="ECO:0007669"/>
    <property type="project" value="UniProtKB-SubCell"/>
</dbReference>
<reference evidence="12 13" key="1">
    <citation type="submission" date="2019-07" db="EMBL/GenBank/DDBJ databases">
        <title>Genome assembly of two rare yeast pathogens: Diutina rugosa and Trichomonascus ciferrii.</title>
        <authorList>
            <person name="Mixao V."/>
            <person name="Saus E."/>
            <person name="Hansen A."/>
            <person name="Lass-Flor C."/>
            <person name="Gabaldon T."/>
        </authorList>
    </citation>
    <scope>NUCLEOTIDE SEQUENCE [LARGE SCALE GENOMIC DNA]</scope>
    <source>
        <strain evidence="12 13">CBS 613</strain>
    </source>
</reference>
<evidence type="ECO:0000256" key="7">
    <source>
        <dbReference type="ARBA" id="ARBA00023209"/>
    </source>
</evidence>
<evidence type="ECO:0000256" key="3">
    <source>
        <dbReference type="ARBA" id="ARBA00022516"/>
    </source>
</evidence>
<keyword evidence="13" id="KW-1185">Reference proteome</keyword>
<evidence type="ECO:0000313" key="13">
    <source>
        <dbReference type="Proteomes" id="UP000449547"/>
    </source>
</evidence>
<dbReference type="RefSeq" id="XP_034012708.1">
    <property type="nucleotide sequence ID" value="XM_034155205.1"/>
</dbReference>
<dbReference type="AlphaFoldDB" id="A0A642UQ27"/>
<evidence type="ECO:0000256" key="5">
    <source>
        <dbReference type="ARBA" id="ARBA00022737"/>
    </source>
</evidence>
<gene>
    <name evidence="12" type="ORF">DIURU_002542</name>
</gene>
<evidence type="ECO:0000256" key="8">
    <source>
        <dbReference type="ARBA" id="ARBA00023264"/>
    </source>
</evidence>
<keyword evidence="6 10" id="KW-0443">Lipid metabolism</keyword>
<evidence type="ECO:0000256" key="10">
    <source>
        <dbReference type="RuleBase" id="RU365024"/>
    </source>
</evidence>
<dbReference type="SUPFAM" id="SSF56024">
    <property type="entry name" value="Phospholipase D/nuclease"/>
    <property type="match status" value="2"/>
</dbReference>
<evidence type="ECO:0000256" key="6">
    <source>
        <dbReference type="ARBA" id="ARBA00023098"/>
    </source>
</evidence>
<keyword evidence="10" id="KW-0496">Mitochondrion</keyword>
<dbReference type="PROSITE" id="PS50035">
    <property type="entry name" value="PLD"/>
    <property type="match status" value="1"/>
</dbReference>